<comment type="caution">
    <text evidence="1">The sequence shown here is derived from an EMBL/GenBank/DDBJ whole genome shotgun (WGS) entry which is preliminary data.</text>
</comment>
<gene>
    <name evidence="1" type="ORF">F4561_002058</name>
</gene>
<sequence length="151" mass="17252">MALDCIGGKTRLEWDGHDLLTPEGRIEVKSAAYLQSWEQKELSRIVFDIKPAEGWDHATNTHYRERTRRSEAYVFCLLKHKDKATVDPLNLDQWEFYVMATSRLTAAVGNQKTISRDSLRKHQPANASFANLREHVAEALQQSPLTNRASS</sequence>
<dbReference type="Proteomes" id="UP000523007">
    <property type="component" value="Unassembled WGS sequence"/>
</dbReference>
<protein>
    <submittedName>
        <fullName evidence="1">Uncharacterized protein</fullName>
    </submittedName>
</protein>
<proteinExistence type="predicted"/>
<evidence type="ECO:0000313" key="1">
    <source>
        <dbReference type="EMBL" id="MBB4931238.1"/>
    </source>
</evidence>
<dbReference type="AlphaFoldDB" id="A0A7W7RGJ6"/>
<dbReference type="RefSeq" id="WP_184577152.1">
    <property type="nucleotide sequence ID" value="NZ_JACHJT010000001.1"/>
</dbReference>
<organism evidence="1 2">
    <name type="scientific">Lipingzhangella halophila</name>
    <dbReference type="NCBI Taxonomy" id="1783352"/>
    <lineage>
        <taxon>Bacteria</taxon>
        <taxon>Bacillati</taxon>
        <taxon>Actinomycetota</taxon>
        <taxon>Actinomycetes</taxon>
        <taxon>Streptosporangiales</taxon>
        <taxon>Nocardiopsidaceae</taxon>
        <taxon>Lipingzhangella</taxon>
    </lineage>
</organism>
<reference evidence="1 2" key="1">
    <citation type="submission" date="2020-08" db="EMBL/GenBank/DDBJ databases">
        <title>Sequencing the genomes of 1000 actinobacteria strains.</title>
        <authorList>
            <person name="Klenk H.-P."/>
        </authorList>
    </citation>
    <scope>NUCLEOTIDE SEQUENCE [LARGE SCALE GENOMIC DNA]</scope>
    <source>
        <strain evidence="1 2">DSM 102030</strain>
    </source>
</reference>
<dbReference type="EMBL" id="JACHJT010000001">
    <property type="protein sequence ID" value="MBB4931238.1"/>
    <property type="molecule type" value="Genomic_DNA"/>
</dbReference>
<accession>A0A7W7RGJ6</accession>
<keyword evidence="2" id="KW-1185">Reference proteome</keyword>
<evidence type="ECO:0000313" key="2">
    <source>
        <dbReference type="Proteomes" id="UP000523007"/>
    </source>
</evidence>
<name>A0A7W7RGJ6_9ACTN</name>